<gene>
    <name evidence="2" type="ORF">SAMN04487935_3453</name>
</gene>
<dbReference type="EMBL" id="FNEZ01000006">
    <property type="protein sequence ID" value="SDK45919.1"/>
    <property type="molecule type" value="Genomic_DNA"/>
</dbReference>
<sequence length="167" mass="19758">MCPLVTDWISAISSAVSAFISILVLCVAWFQIKQVKVQLKSLAESQKNSTLMTVLELESEMNKRKENLDHYNFELRQYGIDVNSNNRELNNDSIDLFQDRIKVARENYLNSLDRLSYCIIHNYLSDRDWKTEYRDVLFDAVDNFSDCYGVSSRFWNTKKLYEKWKNE</sequence>
<keyword evidence="3" id="KW-1185">Reference proteome</keyword>
<reference evidence="2 3" key="1">
    <citation type="submission" date="2016-10" db="EMBL/GenBank/DDBJ databases">
        <authorList>
            <person name="de Groot N.N."/>
        </authorList>
    </citation>
    <scope>NUCLEOTIDE SEQUENCE [LARGE SCALE GENOMIC DNA]</scope>
    <source>
        <strain evidence="2 3">CGMCC 1.10076</strain>
    </source>
</reference>
<feature type="transmembrane region" description="Helical" evidence="1">
    <location>
        <begin position="12"/>
        <end position="32"/>
    </location>
</feature>
<evidence type="ECO:0000313" key="2">
    <source>
        <dbReference type="EMBL" id="SDK45919.1"/>
    </source>
</evidence>
<evidence type="ECO:0000313" key="3">
    <source>
        <dbReference type="Proteomes" id="UP000199580"/>
    </source>
</evidence>
<keyword evidence="1" id="KW-1133">Transmembrane helix</keyword>
<dbReference type="AlphaFoldDB" id="A0A1G9C2K8"/>
<dbReference type="STRING" id="1128970.SAMN04487935_3453"/>
<keyword evidence="1" id="KW-0472">Membrane</keyword>
<proteinExistence type="predicted"/>
<evidence type="ECO:0000256" key="1">
    <source>
        <dbReference type="SAM" id="Phobius"/>
    </source>
</evidence>
<dbReference type="RefSeq" id="WP_091398414.1">
    <property type="nucleotide sequence ID" value="NZ_BKAI01000025.1"/>
</dbReference>
<protein>
    <submittedName>
        <fullName evidence="2">Uncharacterized protein</fullName>
    </submittedName>
</protein>
<organism evidence="2 3">
    <name type="scientific">Flavobacterium noncentrifugens</name>
    <dbReference type="NCBI Taxonomy" id="1128970"/>
    <lineage>
        <taxon>Bacteria</taxon>
        <taxon>Pseudomonadati</taxon>
        <taxon>Bacteroidota</taxon>
        <taxon>Flavobacteriia</taxon>
        <taxon>Flavobacteriales</taxon>
        <taxon>Flavobacteriaceae</taxon>
        <taxon>Flavobacterium</taxon>
    </lineage>
</organism>
<dbReference type="OrthoDB" id="1344676at2"/>
<dbReference type="Proteomes" id="UP000199580">
    <property type="component" value="Unassembled WGS sequence"/>
</dbReference>
<name>A0A1G9C2K8_9FLAO</name>
<keyword evidence="1" id="KW-0812">Transmembrane</keyword>
<accession>A0A1G9C2K8</accession>